<comment type="caution">
    <text evidence="1">The sequence shown here is derived from an EMBL/GenBank/DDBJ whole genome shotgun (WGS) entry which is preliminary data.</text>
</comment>
<evidence type="ECO:0000313" key="1">
    <source>
        <dbReference type="EMBL" id="OKP12442.1"/>
    </source>
</evidence>
<accession>A0A1Q5UJ14</accession>
<reference evidence="1 2" key="1">
    <citation type="submission" date="2016-10" db="EMBL/GenBank/DDBJ databases">
        <title>Genome sequence of the ascomycete fungus Penicillium subrubescens.</title>
        <authorList>
            <person name="De Vries R.P."/>
            <person name="Peng M."/>
            <person name="Dilokpimol A."/>
            <person name="Hilden K."/>
            <person name="Makela M.R."/>
            <person name="Grigoriev I."/>
            <person name="Riley R."/>
            <person name="Granchi Z."/>
        </authorList>
    </citation>
    <scope>NUCLEOTIDE SEQUENCE [LARGE SCALE GENOMIC DNA]</scope>
    <source>
        <strain evidence="1 2">CBS 132785</strain>
    </source>
</reference>
<organism evidence="1 2">
    <name type="scientific">Penicillium subrubescens</name>
    <dbReference type="NCBI Taxonomy" id="1316194"/>
    <lineage>
        <taxon>Eukaryota</taxon>
        <taxon>Fungi</taxon>
        <taxon>Dikarya</taxon>
        <taxon>Ascomycota</taxon>
        <taxon>Pezizomycotina</taxon>
        <taxon>Eurotiomycetes</taxon>
        <taxon>Eurotiomycetidae</taxon>
        <taxon>Eurotiales</taxon>
        <taxon>Aspergillaceae</taxon>
        <taxon>Penicillium</taxon>
    </lineage>
</organism>
<sequence>MHLIGTLSDKIHVMEAPLFVETSGTGNGLKPGSKATFCEWRAKKNDAVGGKGNIAEGRLQVRARDQ</sequence>
<evidence type="ECO:0000313" key="2">
    <source>
        <dbReference type="Proteomes" id="UP000186955"/>
    </source>
</evidence>
<dbReference type="EMBL" id="MNBE01000214">
    <property type="protein sequence ID" value="OKP12442.1"/>
    <property type="molecule type" value="Genomic_DNA"/>
</dbReference>
<keyword evidence="2" id="KW-1185">Reference proteome</keyword>
<name>A0A1Q5UJ14_9EURO</name>
<gene>
    <name evidence="1" type="ORF">PENSUB_1927</name>
</gene>
<proteinExistence type="predicted"/>
<dbReference type="Proteomes" id="UP000186955">
    <property type="component" value="Unassembled WGS sequence"/>
</dbReference>
<dbReference type="AlphaFoldDB" id="A0A1Q5UJ14"/>
<protein>
    <submittedName>
        <fullName evidence="1">Uncharacterized protein</fullName>
    </submittedName>
</protein>